<dbReference type="KEGG" id="asoc:CB4_01615"/>
<sequence length="60" mass="7019">MSTIESSPCLHVLQHEIQSLRDLMHNIAREKKNLTDPDVVRISQLLDEKLNLHYRTLTSH</sequence>
<evidence type="ECO:0000313" key="1">
    <source>
        <dbReference type="EMBL" id="BAU27441.1"/>
    </source>
</evidence>
<dbReference type="OrthoDB" id="2666800at2"/>
<dbReference type="InterPro" id="IPR037208">
    <property type="entry name" value="Spo0E-like_sf"/>
</dbReference>
<gene>
    <name evidence="1" type="ORF">CB4_01615</name>
</gene>
<dbReference type="EMBL" id="AP017312">
    <property type="protein sequence ID" value="BAU27441.1"/>
    <property type="molecule type" value="Genomic_DNA"/>
</dbReference>
<protein>
    <submittedName>
        <fullName evidence="1">Spo0E like sporulation regulatory protein</fullName>
    </submittedName>
</protein>
<dbReference type="RefSeq" id="WP_110546198.1">
    <property type="nucleotide sequence ID" value="NZ_AP017312.1"/>
</dbReference>
<name>A0A0U5AUM4_9BACL</name>
<keyword evidence="2" id="KW-1185">Reference proteome</keyword>
<dbReference type="GO" id="GO:0046983">
    <property type="term" value="F:protein dimerization activity"/>
    <property type="evidence" value="ECO:0007669"/>
    <property type="project" value="InterPro"/>
</dbReference>
<dbReference type="AlphaFoldDB" id="A0A0U5AUM4"/>
<dbReference type="InterPro" id="IPR036638">
    <property type="entry name" value="HLH_DNA-bd_sf"/>
</dbReference>
<dbReference type="GO" id="GO:0043937">
    <property type="term" value="P:regulation of sporulation"/>
    <property type="evidence" value="ECO:0007669"/>
    <property type="project" value="InterPro"/>
</dbReference>
<dbReference type="InterPro" id="IPR018540">
    <property type="entry name" value="Spo0E-like"/>
</dbReference>
<organism evidence="1 2">
    <name type="scientific">Aneurinibacillus soli</name>
    <dbReference type="NCBI Taxonomy" id="1500254"/>
    <lineage>
        <taxon>Bacteria</taxon>
        <taxon>Bacillati</taxon>
        <taxon>Bacillota</taxon>
        <taxon>Bacilli</taxon>
        <taxon>Bacillales</taxon>
        <taxon>Paenibacillaceae</taxon>
        <taxon>Aneurinibacillus group</taxon>
        <taxon>Aneurinibacillus</taxon>
    </lineage>
</organism>
<dbReference type="Gene3D" id="4.10.280.10">
    <property type="entry name" value="Helix-loop-helix DNA-binding domain"/>
    <property type="match status" value="1"/>
</dbReference>
<reference evidence="1 2" key="1">
    <citation type="submission" date="2015-12" db="EMBL/GenBank/DDBJ databases">
        <title>Genome sequence of Aneurinibacillus soli.</title>
        <authorList>
            <person name="Lee J.S."/>
            <person name="Lee K.C."/>
            <person name="Kim K.K."/>
            <person name="Lee B.W."/>
        </authorList>
    </citation>
    <scope>NUCLEOTIDE SEQUENCE [LARGE SCALE GENOMIC DNA]</scope>
    <source>
        <strain evidence="1 2">CB4</strain>
    </source>
</reference>
<proteinExistence type="predicted"/>
<evidence type="ECO:0000313" key="2">
    <source>
        <dbReference type="Proteomes" id="UP000217696"/>
    </source>
</evidence>
<dbReference type="Pfam" id="PF09388">
    <property type="entry name" value="SpoOE-like"/>
    <property type="match status" value="1"/>
</dbReference>
<dbReference type="Proteomes" id="UP000217696">
    <property type="component" value="Chromosome"/>
</dbReference>
<dbReference type="SUPFAM" id="SSF140500">
    <property type="entry name" value="BAS1536-like"/>
    <property type="match status" value="1"/>
</dbReference>
<accession>A0A0U5AUM4</accession>